<protein>
    <submittedName>
        <fullName evidence="8">WD repeat and HMG-box DNA-binding protein 1</fullName>
    </submittedName>
</protein>
<evidence type="ECO:0000256" key="1">
    <source>
        <dbReference type="ARBA" id="ARBA00004123"/>
    </source>
</evidence>
<comment type="subcellular location">
    <subcellularLocation>
        <location evidence="1">Nucleus</location>
    </subcellularLocation>
</comment>
<dbReference type="Gene3D" id="2.130.10.10">
    <property type="entry name" value="YVTN repeat-like/Quinoprotein amine dehydrogenase"/>
    <property type="match status" value="1"/>
</dbReference>
<feature type="domain" description="WDHD1/CFT4 helical bundle" evidence="7">
    <location>
        <begin position="549"/>
        <end position="640"/>
    </location>
</feature>
<dbReference type="AlphaFoldDB" id="F1KT72"/>
<dbReference type="Pfam" id="PF00400">
    <property type="entry name" value="WD40"/>
    <property type="match status" value="2"/>
</dbReference>
<dbReference type="EMBL" id="JI165461">
    <property type="protein sequence ID" value="ADY41076.1"/>
    <property type="molecule type" value="mRNA"/>
</dbReference>
<evidence type="ECO:0000259" key="6">
    <source>
        <dbReference type="Pfam" id="PF12341"/>
    </source>
</evidence>
<proteinExistence type="evidence at transcript level"/>
<feature type="domain" description="WDHD1/CFT4 second beta-propeller" evidence="6">
    <location>
        <begin position="249"/>
        <end position="540"/>
    </location>
</feature>
<evidence type="ECO:0000256" key="5">
    <source>
        <dbReference type="SAM" id="MobiDB-lite"/>
    </source>
</evidence>
<name>F1KT72_ASCSU</name>
<feature type="compositionally biased region" description="Acidic residues" evidence="5">
    <location>
        <begin position="694"/>
        <end position="703"/>
    </location>
</feature>
<dbReference type="InterPro" id="IPR015943">
    <property type="entry name" value="WD40/YVTN_repeat-like_dom_sf"/>
</dbReference>
<dbReference type="GO" id="GO:0006281">
    <property type="term" value="P:DNA repair"/>
    <property type="evidence" value="ECO:0007669"/>
    <property type="project" value="TreeGrafter"/>
</dbReference>
<dbReference type="GO" id="GO:0043596">
    <property type="term" value="C:nuclear replication fork"/>
    <property type="evidence" value="ECO:0007669"/>
    <property type="project" value="TreeGrafter"/>
</dbReference>
<dbReference type="Pfam" id="PF12341">
    <property type="entry name" value="Mcl1_mid"/>
    <property type="match status" value="1"/>
</dbReference>
<reference evidence="8" key="1">
    <citation type="journal article" date="2011" name="Genome Res.">
        <title>Deep small RNA sequencing from the nematode Ascaris reveals conservation, functional diversification, and novel developmental profiles.</title>
        <authorList>
            <person name="Wang J."/>
            <person name="Czech B."/>
            <person name="Crunk A."/>
            <person name="Wallace A."/>
            <person name="Mitreva M."/>
            <person name="Hannon G.J."/>
            <person name="Davis R.E."/>
        </authorList>
    </citation>
    <scope>NUCLEOTIDE SEQUENCE</scope>
</reference>
<evidence type="ECO:0000256" key="2">
    <source>
        <dbReference type="ARBA" id="ARBA00022574"/>
    </source>
</evidence>
<dbReference type="SUPFAM" id="SSF101898">
    <property type="entry name" value="NHL repeat"/>
    <property type="match status" value="1"/>
</dbReference>
<evidence type="ECO:0000313" key="8">
    <source>
        <dbReference type="EMBL" id="ADY41076.1"/>
    </source>
</evidence>
<dbReference type="PANTHER" id="PTHR19932">
    <property type="entry name" value="WD REPEAT AND HMG-BOX DNA BINDING PROTEIN"/>
    <property type="match status" value="1"/>
</dbReference>
<dbReference type="GO" id="GO:0003682">
    <property type="term" value="F:chromatin binding"/>
    <property type="evidence" value="ECO:0007669"/>
    <property type="project" value="TreeGrafter"/>
</dbReference>
<organism evidence="8">
    <name type="scientific">Ascaris suum</name>
    <name type="common">Pig roundworm</name>
    <name type="synonym">Ascaris lumbricoides</name>
    <dbReference type="NCBI Taxonomy" id="6253"/>
    <lineage>
        <taxon>Eukaryota</taxon>
        <taxon>Metazoa</taxon>
        <taxon>Ecdysozoa</taxon>
        <taxon>Nematoda</taxon>
        <taxon>Chromadorea</taxon>
        <taxon>Rhabditida</taxon>
        <taxon>Spirurina</taxon>
        <taxon>Ascaridomorpha</taxon>
        <taxon>Ascaridoidea</taxon>
        <taxon>Ascarididae</taxon>
        <taxon>Ascaris</taxon>
    </lineage>
</organism>
<keyword evidence="8" id="KW-0238">DNA-binding</keyword>
<evidence type="ECO:0000259" key="7">
    <source>
        <dbReference type="Pfam" id="PF20946"/>
    </source>
</evidence>
<feature type="region of interest" description="Disordered" evidence="5">
    <location>
        <begin position="681"/>
        <end position="711"/>
    </location>
</feature>
<keyword evidence="3" id="KW-0677">Repeat</keyword>
<dbReference type="GO" id="GO:0006261">
    <property type="term" value="P:DNA-templated DNA replication"/>
    <property type="evidence" value="ECO:0007669"/>
    <property type="project" value="TreeGrafter"/>
</dbReference>
<evidence type="ECO:0000256" key="3">
    <source>
        <dbReference type="ARBA" id="ARBA00022737"/>
    </source>
</evidence>
<keyword evidence="4" id="KW-0539">Nucleus</keyword>
<dbReference type="InterPro" id="IPR001680">
    <property type="entry name" value="WD40_rpt"/>
</dbReference>
<dbReference type="GO" id="GO:0003677">
    <property type="term" value="F:DNA binding"/>
    <property type="evidence" value="ECO:0007669"/>
    <property type="project" value="UniProtKB-KW"/>
</dbReference>
<dbReference type="Pfam" id="PF20946">
    <property type="entry name" value="Ctf4_C"/>
    <property type="match status" value="1"/>
</dbReference>
<keyword evidence="2" id="KW-0853">WD repeat</keyword>
<feature type="region of interest" description="Disordered" evidence="5">
    <location>
        <begin position="749"/>
        <end position="774"/>
    </location>
</feature>
<evidence type="ECO:0000256" key="4">
    <source>
        <dbReference type="ARBA" id="ARBA00023242"/>
    </source>
</evidence>
<dbReference type="InterPro" id="IPR048591">
    <property type="entry name" value="WDHD1/CFT4_hel"/>
</dbReference>
<sequence length="852" mass="94897">MCVRIDPKGELLAVSASDGTLRIYPISVESGASPIRSIRISSRIPDIDPGQSRLEISWAVDGIHLFSVVLGGVKRFKRETFDNPSSFIASSSVTEMFSTCCISSCGKFVAASSMGGTICVWNVESGQLLSSCKYVRLGETKVITSMIWHPILYGTLFFADSEEHICSLSNCVKEPTSELSDNASKKKLFDSDDDTRLSADLGAIKRSYGFDEEGLHITEKSPPPDERPFVPLKMLESAASYEPPRVPGSFVSGSSPTHLSQRYLKWNQFGMITSFSTTEENTIEVRWHDASVHSEMIIDNNTNRYSIADLSNELVVLASQADTDSVSELRVHCINAWDIGSREWTVQMPSEESIENVVIGGCFVAVATNLRFIRVFSHAGTQTIILSHPGPILTMCAAGKRLTTVAVNSGYFFEDDKPQFNMNANTYELMAGTWFKRESILCSTPLALSRNTTLEWIGYSKGGILCTMDSSYCVRLLMANGVWVPIHRFSSSLKSVSDHVFLIGVVEHPHAELRYVYCKGIRYPPVASRLVPLVAPWNIPFCNAESEKSQLETKLLQSELLRCAFEGNPDNGVANIQELCSAYAKDIMRLFALACKADRECRAAELALYAPSAHLIQSMCNFAAKTRHSLLVEKVAEIGRNNTLAVENRMTLGRRTSGDDNEGNLAPKPVVRRIHSSKRKLLDEEEEKNREAIVDDGDREEEQLAPSRFDTSLSSEQNSFTCFSATKTAPNPFKRKAAVVEESQENVFDSLSTPATKRPLHTPLGLSNKSRKQKNEVVSRQSLLTFSAQTSKIEKGIERKTGFELWMESMENELRSHYDGDDDGFLKYATRQFRQLTADDKKRWNEMARTST</sequence>
<dbReference type="GO" id="GO:0000278">
    <property type="term" value="P:mitotic cell cycle"/>
    <property type="evidence" value="ECO:0007669"/>
    <property type="project" value="TreeGrafter"/>
</dbReference>
<dbReference type="PANTHER" id="PTHR19932:SF10">
    <property type="entry name" value="WD REPEAT AND HMG-BOX DNA-BINDING PROTEIN 1"/>
    <property type="match status" value="1"/>
</dbReference>
<dbReference type="InterPro" id="IPR022100">
    <property type="entry name" value="WDHD1/CFT4_beta-prop_2nd"/>
</dbReference>
<accession>F1KT72</accession>